<evidence type="ECO:0000256" key="15">
    <source>
        <dbReference type="ARBA" id="ARBA00024187"/>
    </source>
</evidence>
<organism evidence="24 25">
    <name type="scientific">Huso huso</name>
    <name type="common">Beluga</name>
    <name type="synonym">Acipenser huso</name>
    <dbReference type="NCBI Taxonomy" id="61971"/>
    <lineage>
        <taxon>Eukaryota</taxon>
        <taxon>Metazoa</taxon>
        <taxon>Chordata</taxon>
        <taxon>Craniata</taxon>
        <taxon>Vertebrata</taxon>
        <taxon>Euteleostomi</taxon>
        <taxon>Actinopterygii</taxon>
        <taxon>Chondrostei</taxon>
        <taxon>Acipenseriformes</taxon>
        <taxon>Acipenseridae</taxon>
        <taxon>Huso</taxon>
    </lineage>
</organism>
<protein>
    <recommendedName>
        <fullName evidence="17">Vesicle-trafficking protein SEC22b</fullName>
    </recommendedName>
    <alternativeName>
        <fullName evidence="18">SEC22 vesicle-trafficking protein homolog B</fullName>
    </alternativeName>
</protein>
<evidence type="ECO:0000256" key="5">
    <source>
        <dbReference type="ARBA" id="ARBA00022448"/>
    </source>
</evidence>
<evidence type="ECO:0000256" key="18">
    <source>
        <dbReference type="ARBA" id="ARBA00033315"/>
    </source>
</evidence>
<dbReference type="CDD" id="cd14824">
    <property type="entry name" value="Longin"/>
    <property type="match status" value="1"/>
</dbReference>
<evidence type="ECO:0000256" key="17">
    <source>
        <dbReference type="ARBA" id="ARBA00024248"/>
    </source>
</evidence>
<dbReference type="Gene3D" id="1.20.5.110">
    <property type="match status" value="1"/>
</dbReference>
<evidence type="ECO:0000256" key="3">
    <source>
        <dbReference type="ARBA" id="ARBA00004223"/>
    </source>
</evidence>
<dbReference type="EMBL" id="JAHFZB010000038">
    <property type="protein sequence ID" value="KAK6469548.1"/>
    <property type="molecule type" value="Genomic_DNA"/>
</dbReference>
<feature type="transmembrane region" description="Helical" evidence="21">
    <location>
        <begin position="192"/>
        <end position="214"/>
    </location>
</feature>
<keyword evidence="13 21" id="KW-0472">Membrane</keyword>
<dbReference type="SMART" id="SM01270">
    <property type="entry name" value="Longin"/>
    <property type="match status" value="1"/>
</dbReference>
<comment type="similarity">
    <text evidence="4">Belongs to the synaptobrevin family.</text>
</comment>
<dbReference type="InterPro" id="IPR044565">
    <property type="entry name" value="Sec22"/>
</dbReference>
<evidence type="ECO:0000313" key="25">
    <source>
        <dbReference type="Proteomes" id="UP001369086"/>
    </source>
</evidence>
<keyword evidence="8" id="KW-0931">ER-Golgi transport</keyword>
<evidence type="ECO:0000256" key="1">
    <source>
        <dbReference type="ARBA" id="ARBA00004163"/>
    </source>
</evidence>
<dbReference type="Gene3D" id="3.30.450.50">
    <property type="entry name" value="Longin domain"/>
    <property type="match status" value="1"/>
</dbReference>
<keyword evidence="5" id="KW-0813">Transport</keyword>
<comment type="subcellular location">
    <subcellularLocation>
        <location evidence="1">Endoplasmic reticulum membrane</location>
        <topology evidence="1">Single-pass type IV membrane protein</topology>
    </subcellularLocation>
    <subcellularLocation>
        <location evidence="15">Endoplasmic reticulum-Golgi intermediate compartment membrane</location>
    </subcellularLocation>
    <subcellularLocation>
        <location evidence="16">Golgi apparatus</location>
        <location evidence="16">cis-Golgi network membrane</location>
    </subcellularLocation>
    <subcellularLocation>
        <location evidence="2">Golgi apparatus</location>
        <location evidence="2">trans-Golgi network membrane</location>
    </subcellularLocation>
    <subcellularLocation>
        <location evidence="3">Melanosome</location>
    </subcellularLocation>
</comment>
<evidence type="ECO:0000256" key="14">
    <source>
        <dbReference type="ARBA" id="ARBA00024173"/>
    </source>
</evidence>
<dbReference type="InterPro" id="IPR001388">
    <property type="entry name" value="Synaptobrevin-like"/>
</dbReference>
<evidence type="ECO:0000256" key="20">
    <source>
        <dbReference type="SAM" id="Coils"/>
    </source>
</evidence>
<feature type="domain" description="V-SNARE coiled-coil homology" evidence="23">
    <location>
        <begin position="134"/>
        <end position="194"/>
    </location>
</feature>
<keyword evidence="9" id="KW-0653">Protein transport</keyword>
<evidence type="ECO:0000256" key="13">
    <source>
        <dbReference type="ARBA" id="ARBA00023136"/>
    </source>
</evidence>
<keyword evidence="12 19" id="KW-0175">Coiled coil</keyword>
<dbReference type="PRINTS" id="PR00219">
    <property type="entry name" value="SYNAPTOBREVN"/>
</dbReference>
<dbReference type="InterPro" id="IPR011012">
    <property type="entry name" value="Longin-like_dom_sf"/>
</dbReference>
<evidence type="ECO:0000256" key="16">
    <source>
        <dbReference type="ARBA" id="ARBA00024188"/>
    </source>
</evidence>
<dbReference type="Pfam" id="PF00957">
    <property type="entry name" value="Synaptobrevin"/>
    <property type="match status" value="1"/>
</dbReference>
<sequence>MTTLTMIARIQDGLLLAASMQESEQSGRNLQEYQNQAKQLFRKLNENSPPRCSLETGPMVFHILLAQGVCYLVLCEGSYSKRLAFSYLEELQAEFSELYGKRLASVSRPYAFIEFDTFIQKLKKNYQDSWSRRHLSSVNTELQDVQRIMVTNIEEVLQRGEALSALDSKASNLSALSKKYRQDAKYLNTRSLYAKIGLASAVCMIIFLYARFWWLV</sequence>
<evidence type="ECO:0000256" key="12">
    <source>
        <dbReference type="ARBA" id="ARBA00023054"/>
    </source>
</evidence>
<feature type="coiled-coil region" evidence="20">
    <location>
        <begin position="16"/>
        <end position="43"/>
    </location>
</feature>
<evidence type="ECO:0000256" key="7">
    <source>
        <dbReference type="ARBA" id="ARBA00022824"/>
    </source>
</evidence>
<evidence type="ECO:0000259" key="22">
    <source>
        <dbReference type="PROSITE" id="PS50859"/>
    </source>
</evidence>
<keyword evidence="10 21" id="KW-1133">Transmembrane helix</keyword>
<keyword evidence="25" id="KW-1185">Reference proteome</keyword>
<evidence type="ECO:0000256" key="6">
    <source>
        <dbReference type="ARBA" id="ARBA00022692"/>
    </source>
</evidence>
<comment type="caution">
    <text evidence="24">The sequence shown here is derived from an EMBL/GenBank/DDBJ whole genome shotgun (WGS) entry which is preliminary data.</text>
</comment>
<dbReference type="PROSITE" id="PS50859">
    <property type="entry name" value="LONGIN"/>
    <property type="match status" value="1"/>
</dbReference>
<dbReference type="CDD" id="cd15866">
    <property type="entry name" value="R-SNARE_SEC22"/>
    <property type="match status" value="1"/>
</dbReference>
<evidence type="ECO:0000256" key="10">
    <source>
        <dbReference type="ARBA" id="ARBA00022989"/>
    </source>
</evidence>
<accession>A0ABR0YAK8</accession>
<dbReference type="InterPro" id="IPR042855">
    <property type="entry name" value="V_SNARE_CC"/>
</dbReference>
<comment type="function">
    <text evidence="14">SNARE involved in targeting and fusion of ER-derived transport vesicles with the Golgi complex as well as Golgi-derived retrograde transport vesicles with the ER.</text>
</comment>
<evidence type="ECO:0000256" key="8">
    <source>
        <dbReference type="ARBA" id="ARBA00022892"/>
    </source>
</evidence>
<evidence type="ECO:0000313" key="24">
    <source>
        <dbReference type="EMBL" id="KAK6469548.1"/>
    </source>
</evidence>
<dbReference type="InterPro" id="IPR010908">
    <property type="entry name" value="Longin_dom"/>
</dbReference>
<dbReference type="Pfam" id="PF13774">
    <property type="entry name" value="Longin"/>
    <property type="match status" value="1"/>
</dbReference>
<dbReference type="SUPFAM" id="SSF58038">
    <property type="entry name" value="SNARE fusion complex"/>
    <property type="match status" value="1"/>
</dbReference>
<dbReference type="SUPFAM" id="SSF64356">
    <property type="entry name" value="SNARE-like"/>
    <property type="match status" value="1"/>
</dbReference>
<evidence type="ECO:0000256" key="2">
    <source>
        <dbReference type="ARBA" id="ARBA00004198"/>
    </source>
</evidence>
<dbReference type="Proteomes" id="UP001369086">
    <property type="component" value="Unassembled WGS sequence"/>
</dbReference>
<name>A0ABR0YAK8_HUSHU</name>
<dbReference type="PANTHER" id="PTHR45837">
    <property type="entry name" value="VESICLE-TRAFFICKING PROTEIN SEC22B"/>
    <property type="match status" value="1"/>
</dbReference>
<evidence type="ECO:0000256" key="19">
    <source>
        <dbReference type="PROSITE-ProRule" id="PRU00290"/>
    </source>
</evidence>
<feature type="domain" description="Longin" evidence="22">
    <location>
        <begin position="6"/>
        <end position="119"/>
    </location>
</feature>
<keyword evidence="7" id="KW-0256">Endoplasmic reticulum</keyword>
<evidence type="ECO:0000256" key="21">
    <source>
        <dbReference type="SAM" id="Phobius"/>
    </source>
</evidence>
<reference evidence="24 25" key="1">
    <citation type="submission" date="2021-05" db="EMBL/GenBank/DDBJ databases">
        <authorList>
            <person name="Zahm M."/>
            <person name="Klopp C."/>
            <person name="Cabau C."/>
            <person name="Kuhl H."/>
            <person name="Suciu R."/>
            <person name="Ciorpac M."/>
            <person name="Holostenco D."/>
            <person name="Gessner J."/>
            <person name="Wuertz S."/>
            <person name="Hohne C."/>
            <person name="Stock M."/>
            <person name="Gislard M."/>
            <person name="Lluch J."/>
            <person name="Milhes M."/>
            <person name="Lampietro C."/>
            <person name="Lopez Roques C."/>
            <person name="Donnadieu C."/>
            <person name="Du K."/>
            <person name="Schartl M."/>
            <person name="Guiguen Y."/>
        </authorList>
    </citation>
    <scope>NUCLEOTIDE SEQUENCE [LARGE SCALE GENOMIC DNA]</scope>
    <source>
        <strain evidence="24">Hh-F2</strain>
        <tissue evidence="24">Blood</tissue>
    </source>
</reference>
<gene>
    <name evidence="24" type="ORF">HHUSO_G31831</name>
</gene>
<dbReference type="PROSITE" id="PS50892">
    <property type="entry name" value="V_SNARE"/>
    <property type="match status" value="1"/>
</dbReference>
<keyword evidence="6 21" id="KW-0812">Transmembrane</keyword>
<evidence type="ECO:0000256" key="9">
    <source>
        <dbReference type="ARBA" id="ARBA00022927"/>
    </source>
</evidence>
<proteinExistence type="inferred from homology"/>
<evidence type="ECO:0000256" key="4">
    <source>
        <dbReference type="ARBA" id="ARBA00008025"/>
    </source>
</evidence>
<keyword evidence="11" id="KW-0333">Golgi apparatus</keyword>
<evidence type="ECO:0000256" key="11">
    <source>
        <dbReference type="ARBA" id="ARBA00023034"/>
    </source>
</evidence>
<evidence type="ECO:0000259" key="23">
    <source>
        <dbReference type="PROSITE" id="PS50892"/>
    </source>
</evidence>